<feature type="active site" description="Charge relay system" evidence="4">
    <location>
        <position position="887"/>
    </location>
</feature>
<evidence type="ECO:0000259" key="7">
    <source>
        <dbReference type="Pfam" id="PF24476"/>
    </source>
</evidence>
<evidence type="ECO:0000313" key="9">
    <source>
        <dbReference type="Proteomes" id="UP000756346"/>
    </source>
</evidence>
<dbReference type="SUPFAM" id="SSF52743">
    <property type="entry name" value="Subtilisin-like"/>
    <property type="match status" value="1"/>
</dbReference>
<evidence type="ECO:0000256" key="4">
    <source>
        <dbReference type="PROSITE-ProRule" id="PRU01240"/>
    </source>
</evidence>
<dbReference type="OrthoDB" id="206201at2759"/>
<dbReference type="InterPro" id="IPR000209">
    <property type="entry name" value="Peptidase_S8/S53_dom"/>
</dbReference>
<keyword evidence="3 4" id="KW-0720">Serine protease</keyword>
<accession>A0A9P9BMB0</accession>
<keyword evidence="1 4" id="KW-0645">Protease</keyword>
<feature type="domain" description="DUF7580" evidence="7">
    <location>
        <begin position="169"/>
        <end position="525"/>
    </location>
</feature>
<evidence type="ECO:0000259" key="6">
    <source>
        <dbReference type="Pfam" id="PF00082"/>
    </source>
</evidence>
<protein>
    <recommendedName>
        <fullName evidence="10">Peptidase S8/S53 domain-containing protein</fullName>
    </recommendedName>
</protein>
<dbReference type="Pfam" id="PF00082">
    <property type="entry name" value="Peptidase_S8"/>
    <property type="match status" value="1"/>
</dbReference>
<dbReference type="PROSITE" id="PS51892">
    <property type="entry name" value="SUBTILASE"/>
    <property type="match status" value="1"/>
</dbReference>
<comment type="similarity">
    <text evidence="4 5">Belongs to the peptidase S8 family.</text>
</comment>
<dbReference type="PANTHER" id="PTHR35186:SF4">
    <property type="entry name" value="PRION-INHIBITION AND PROPAGATION HELO DOMAIN-CONTAINING PROTEIN"/>
    <property type="match status" value="1"/>
</dbReference>
<dbReference type="Gene3D" id="3.40.50.200">
    <property type="entry name" value="Peptidase S8/S53 domain"/>
    <property type="match status" value="1"/>
</dbReference>
<feature type="active site" description="Charge relay system" evidence="4">
    <location>
        <position position="730"/>
    </location>
</feature>
<dbReference type="InterPro" id="IPR036852">
    <property type="entry name" value="Peptidase_S8/S53_dom_sf"/>
</dbReference>
<dbReference type="GeneID" id="70181335"/>
<dbReference type="PROSITE" id="PS00136">
    <property type="entry name" value="SUBTILASE_ASP"/>
    <property type="match status" value="1"/>
</dbReference>
<dbReference type="GO" id="GO:0006508">
    <property type="term" value="P:proteolysis"/>
    <property type="evidence" value="ECO:0007669"/>
    <property type="project" value="UniProtKB-KW"/>
</dbReference>
<dbReference type="InterPro" id="IPR023827">
    <property type="entry name" value="Peptidase_S8_Asp-AS"/>
</dbReference>
<gene>
    <name evidence="8" type="ORF">B0I36DRAFT_293233</name>
</gene>
<keyword evidence="9" id="KW-1185">Reference proteome</keyword>
<sequence>MASLGAALEALSDLARACLHRARDRQLKLRLVNVMTYGLLARHHLARLTDVRVAGHAHPHYLDLVKQLEDHLSAFTTAVTGSAEDTGKPPLLTLRSEWDRVCTKDEASQSAFLSSIFVLAQGSGRLEVLIEALERWETDVRRQFPEDQLDQITDDNSEARNIGGPSFAVRRAAQSVTEALLACKECSCLPEHHYGASLCLGTYQTPAANAQDGVNFDMFLSTSENWQEVRMHTIRAKGIHFDTEAEHRLRSRKGQSISESQRAPPVKIAKLCEPLYKVRMRKVPERLEFKVDKGQLYKLHSLKHTTTVDLSKSPVSLQQCLRGQPHAFTEKTKRVLAVVLSYSILHLHDTPWLQSTWDSSSIIFFHTASSQIPLKPYLQAQLSSMGGHMDVPVDGQRISDCAHGRETHIRADSPEEDGIFEHPCPVVVTLAMILLEIYFVQPFDELAARFGVDVDEQGSTWLHACDVFDRCKHEIPSDSRLLHAVDQCLNQDIWQDEAGNKLRSDQTAITIFDGIVVPLQTDLEKAFSYIPISELDQYIQNIDLSSWNQALWNEATPLSIPQSHIDTSKTNSDISLEVPSASPGSVCRDAEQCTQNLLTAELGLSGLETVSRTPSPLSQMVNPSVVVQSNEHNIHRFFDDESGPECQILESCQGYASWHSQYCGVYDKFISAQSAQILPTSRVKIAILDTGVDLNHFDIQANFDRIKARMDFVRGGSDRQSQNTSDLNGHGTFVTDLVLQYARDADIYVAKIADKRPSTPQIIAKAILHAVKVWKVDIISMSFGFPSRDIEGYSELERALKQAAYEDVLVFAAASNSGGRLGRAFPARERNVICVHSTDNLGNPSPFSPTAQGISLATVGEAVKAAWPSHLCPADAVEDTTHKSGTSFATPIMVGIAATLMLYARLNLSSVQAAALKQQQQMENLLCRVATKTPGAPLRGGYHFVDMSLYGDSLFGKEKAYIDATIEDVLRS</sequence>
<dbReference type="PRINTS" id="PR00723">
    <property type="entry name" value="SUBTILISIN"/>
</dbReference>
<dbReference type="InterPro" id="IPR056002">
    <property type="entry name" value="DUF7580"/>
</dbReference>
<keyword evidence="2 4" id="KW-0378">Hydrolase</keyword>
<dbReference type="PANTHER" id="PTHR35186">
    <property type="entry name" value="ANK_REP_REGION DOMAIN-CONTAINING PROTEIN"/>
    <property type="match status" value="1"/>
</dbReference>
<dbReference type="GO" id="GO:0004252">
    <property type="term" value="F:serine-type endopeptidase activity"/>
    <property type="evidence" value="ECO:0007669"/>
    <property type="project" value="UniProtKB-UniRule"/>
</dbReference>
<dbReference type="Pfam" id="PF24476">
    <property type="entry name" value="DUF7580"/>
    <property type="match status" value="1"/>
</dbReference>
<dbReference type="Proteomes" id="UP000756346">
    <property type="component" value="Unassembled WGS sequence"/>
</dbReference>
<evidence type="ECO:0000256" key="3">
    <source>
        <dbReference type="ARBA" id="ARBA00022825"/>
    </source>
</evidence>
<reference evidence="8" key="1">
    <citation type="journal article" date="2021" name="Nat. Commun.">
        <title>Genetic determinants of endophytism in the Arabidopsis root mycobiome.</title>
        <authorList>
            <person name="Mesny F."/>
            <person name="Miyauchi S."/>
            <person name="Thiergart T."/>
            <person name="Pickel B."/>
            <person name="Atanasova L."/>
            <person name="Karlsson M."/>
            <person name="Huettel B."/>
            <person name="Barry K.W."/>
            <person name="Haridas S."/>
            <person name="Chen C."/>
            <person name="Bauer D."/>
            <person name="Andreopoulos W."/>
            <person name="Pangilinan J."/>
            <person name="LaButti K."/>
            <person name="Riley R."/>
            <person name="Lipzen A."/>
            <person name="Clum A."/>
            <person name="Drula E."/>
            <person name="Henrissat B."/>
            <person name="Kohler A."/>
            <person name="Grigoriev I.V."/>
            <person name="Martin F.M."/>
            <person name="Hacquard S."/>
        </authorList>
    </citation>
    <scope>NUCLEOTIDE SEQUENCE</scope>
    <source>
        <strain evidence="8">MPI-CAGE-CH-0230</strain>
    </source>
</reference>
<comment type="caution">
    <text evidence="8">The sequence shown here is derived from an EMBL/GenBank/DDBJ whole genome shotgun (WGS) entry which is preliminary data.</text>
</comment>
<proteinExistence type="inferred from homology"/>
<dbReference type="InterPro" id="IPR023828">
    <property type="entry name" value="Peptidase_S8_Ser-AS"/>
</dbReference>
<evidence type="ECO:0000256" key="5">
    <source>
        <dbReference type="RuleBase" id="RU003355"/>
    </source>
</evidence>
<dbReference type="CDD" id="cd00306">
    <property type="entry name" value="Peptidases_S8_S53"/>
    <property type="match status" value="1"/>
</dbReference>
<dbReference type="RefSeq" id="XP_046008863.1">
    <property type="nucleotide sequence ID" value="XM_046151789.1"/>
</dbReference>
<evidence type="ECO:0000256" key="1">
    <source>
        <dbReference type="ARBA" id="ARBA00022670"/>
    </source>
</evidence>
<feature type="active site" description="Charge relay system" evidence="4">
    <location>
        <position position="689"/>
    </location>
</feature>
<feature type="domain" description="Peptidase S8/S53" evidence="6">
    <location>
        <begin position="682"/>
        <end position="913"/>
    </location>
</feature>
<evidence type="ECO:0000256" key="2">
    <source>
        <dbReference type="ARBA" id="ARBA00022801"/>
    </source>
</evidence>
<dbReference type="InterPro" id="IPR015500">
    <property type="entry name" value="Peptidase_S8_subtilisin-rel"/>
</dbReference>
<dbReference type="AlphaFoldDB" id="A0A9P9BMB0"/>
<name>A0A9P9BMB0_9PEZI</name>
<evidence type="ECO:0000313" key="8">
    <source>
        <dbReference type="EMBL" id="KAH7025646.1"/>
    </source>
</evidence>
<dbReference type="EMBL" id="JAGTJQ010000008">
    <property type="protein sequence ID" value="KAH7025646.1"/>
    <property type="molecule type" value="Genomic_DNA"/>
</dbReference>
<evidence type="ECO:0008006" key="10">
    <source>
        <dbReference type="Google" id="ProtNLM"/>
    </source>
</evidence>
<dbReference type="PROSITE" id="PS00138">
    <property type="entry name" value="SUBTILASE_SER"/>
    <property type="match status" value="1"/>
</dbReference>
<organism evidence="8 9">
    <name type="scientific">Microdochium trichocladiopsis</name>
    <dbReference type="NCBI Taxonomy" id="1682393"/>
    <lineage>
        <taxon>Eukaryota</taxon>
        <taxon>Fungi</taxon>
        <taxon>Dikarya</taxon>
        <taxon>Ascomycota</taxon>
        <taxon>Pezizomycotina</taxon>
        <taxon>Sordariomycetes</taxon>
        <taxon>Xylariomycetidae</taxon>
        <taxon>Xylariales</taxon>
        <taxon>Microdochiaceae</taxon>
        <taxon>Microdochium</taxon>
    </lineage>
</organism>